<dbReference type="RefSeq" id="WP_136723373.1">
    <property type="nucleotide sequence ID" value="NZ_SUMC01000008.1"/>
</dbReference>
<feature type="chain" id="PRO_5020268066" description="Teneurin NHL domain-containing protein" evidence="3">
    <location>
        <begin position="32"/>
        <end position="346"/>
    </location>
</feature>
<dbReference type="EMBL" id="SUMC01000008">
    <property type="protein sequence ID" value="TKA11421.1"/>
    <property type="molecule type" value="Genomic_DNA"/>
</dbReference>
<name>A0A4U0SSR0_9ACTN</name>
<dbReference type="Pfam" id="PF01436">
    <property type="entry name" value="NHL"/>
    <property type="match status" value="1"/>
</dbReference>
<gene>
    <name evidence="5" type="ORF">FCI23_11335</name>
</gene>
<reference evidence="5 6" key="1">
    <citation type="submission" date="2019-04" db="EMBL/GenBank/DDBJ databases">
        <title>Streptomyces oryziradicis sp. nov., a novel actinomycete isolated from rhizosphere soil of rice (Oryza sativa L.).</title>
        <authorList>
            <person name="Li C."/>
        </authorList>
    </citation>
    <scope>NUCLEOTIDE SEQUENCE [LARGE SCALE GENOMIC DNA]</scope>
    <source>
        <strain evidence="5 6">NEAU-C40</strain>
    </source>
</reference>
<dbReference type="Proteomes" id="UP000305778">
    <property type="component" value="Unassembled WGS sequence"/>
</dbReference>
<keyword evidence="2" id="KW-0812">Transmembrane</keyword>
<evidence type="ECO:0000256" key="1">
    <source>
        <dbReference type="ARBA" id="ARBA00022737"/>
    </source>
</evidence>
<evidence type="ECO:0000256" key="2">
    <source>
        <dbReference type="SAM" id="Phobius"/>
    </source>
</evidence>
<organism evidence="5 6">
    <name type="scientific">Actinacidiphila oryziradicis</name>
    <dbReference type="NCBI Taxonomy" id="2571141"/>
    <lineage>
        <taxon>Bacteria</taxon>
        <taxon>Bacillati</taxon>
        <taxon>Actinomycetota</taxon>
        <taxon>Actinomycetes</taxon>
        <taxon>Kitasatosporales</taxon>
        <taxon>Streptomycetaceae</taxon>
        <taxon>Actinacidiphila</taxon>
    </lineage>
</organism>
<evidence type="ECO:0000313" key="6">
    <source>
        <dbReference type="Proteomes" id="UP000305778"/>
    </source>
</evidence>
<proteinExistence type="predicted"/>
<dbReference type="OrthoDB" id="9762443at2"/>
<dbReference type="Gene3D" id="2.120.10.30">
    <property type="entry name" value="TolB, C-terminal domain"/>
    <property type="match status" value="2"/>
</dbReference>
<keyword evidence="3" id="KW-0732">Signal</keyword>
<feature type="domain" description="Teneurin NHL" evidence="4">
    <location>
        <begin position="54"/>
        <end position="102"/>
    </location>
</feature>
<sequence>MKHDPRRQAGRPALVGCLLAVLLLVSPAAAAAHGAGPTGWPSTVLAGTGAAGYAGDGSRAVGAALDAPAGLAADSRGRVYLVDSDNDAIRRVGTDGMIGTFASTDFTPYGVTVGGDGKVYVSGDGKVVAITPDARSTSELLVDAGTYFDVALGADGSVYAAAGARGLKRIARDGAVSSLFPAGVKVTTVAVDGSGRLYAAGDGKIYRLTGGSARVIVPGGPPGLDVRGLTAVDDGTFYLTSPAAGKLFRVARDGTYTVLADSADGLARPWGTTVGPGGRLYVSDFDGNRVYAGPEPALRPDNSSRAGIGVGFDLDLDIDDLDPPLLFAVGAFLVALGGLIVLRVRR</sequence>
<evidence type="ECO:0000256" key="3">
    <source>
        <dbReference type="SAM" id="SignalP"/>
    </source>
</evidence>
<dbReference type="AlphaFoldDB" id="A0A4U0SSR0"/>
<feature type="signal peptide" evidence="3">
    <location>
        <begin position="1"/>
        <end position="31"/>
    </location>
</feature>
<dbReference type="InterPro" id="IPR051344">
    <property type="entry name" value="Vgb"/>
</dbReference>
<dbReference type="InterPro" id="IPR011042">
    <property type="entry name" value="6-blade_b-propeller_TolB-like"/>
</dbReference>
<dbReference type="PANTHER" id="PTHR40274:SF3">
    <property type="entry name" value="VIRGINIAMYCIN B LYASE"/>
    <property type="match status" value="1"/>
</dbReference>
<dbReference type="InterPro" id="IPR001258">
    <property type="entry name" value="NHL_repeat"/>
</dbReference>
<keyword evidence="2" id="KW-1133">Transmembrane helix</keyword>
<keyword evidence="2" id="KW-0472">Membrane</keyword>
<dbReference type="InterPro" id="IPR056822">
    <property type="entry name" value="TEN_NHL"/>
</dbReference>
<evidence type="ECO:0000313" key="5">
    <source>
        <dbReference type="EMBL" id="TKA11421.1"/>
    </source>
</evidence>
<keyword evidence="6" id="KW-1185">Reference proteome</keyword>
<dbReference type="SUPFAM" id="SSF63829">
    <property type="entry name" value="Calcium-dependent phosphotriesterase"/>
    <property type="match status" value="1"/>
</dbReference>
<dbReference type="PANTHER" id="PTHR40274">
    <property type="entry name" value="VIRGINIAMYCIN B LYASE"/>
    <property type="match status" value="1"/>
</dbReference>
<evidence type="ECO:0000259" key="4">
    <source>
        <dbReference type="Pfam" id="PF25021"/>
    </source>
</evidence>
<feature type="transmembrane region" description="Helical" evidence="2">
    <location>
        <begin position="325"/>
        <end position="344"/>
    </location>
</feature>
<protein>
    <recommendedName>
        <fullName evidence="4">Teneurin NHL domain-containing protein</fullName>
    </recommendedName>
</protein>
<keyword evidence="1" id="KW-0677">Repeat</keyword>
<comment type="caution">
    <text evidence="5">The sequence shown here is derived from an EMBL/GenBank/DDBJ whole genome shotgun (WGS) entry which is preliminary data.</text>
</comment>
<accession>A0A4U0SSR0</accession>
<dbReference type="Pfam" id="PF25021">
    <property type="entry name" value="TEN_NHL"/>
    <property type="match status" value="1"/>
</dbReference>